<dbReference type="EMBL" id="KV722353">
    <property type="protein sequence ID" value="OCH93578.1"/>
    <property type="molecule type" value="Genomic_DNA"/>
</dbReference>
<dbReference type="InterPro" id="IPR055264">
    <property type="entry name" value="BOD1/SHG1_dom"/>
</dbReference>
<evidence type="ECO:0000313" key="3">
    <source>
        <dbReference type="EMBL" id="OCH93578.1"/>
    </source>
</evidence>
<reference evidence="3 4" key="1">
    <citation type="submission" date="2016-07" db="EMBL/GenBank/DDBJ databases">
        <title>Draft genome of the white-rot fungus Obba rivulosa 3A-2.</title>
        <authorList>
            <consortium name="DOE Joint Genome Institute"/>
            <person name="Miettinen O."/>
            <person name="Riley R."/>
            <person name="Acob R."/>
            <person name="Barry K."/>
            <person name="Cullen D."/>
            <person name="De Vries R."/>
            <person name="Hainaut M."/>
            <person name="Hatakka A."/>
            <person name="Henrissat B."/>
            <person name="Hilden K."/>
            <person name="Kuo R."/>
            <person name="Labutti K."/>
            <person name="Lipzen A."/>
            <person name="Makela M.R."/>
            <person name="Sandor L."/>
            <person name="Spatafora J.W."/>
            <person name="Grigoriev I.V."/>
            <person name="Hibbett D.S."/>
        </authorList>
    </citation>
    <scope>NUCLEOTIDE SEQUENCE [LARGE SCALE GENOMIC DNA]</scope>
    <source>
        <strain evidence="3 4">3A-2</strain>
    </source>
</reference>
<feature type="region of interest" description="Disordered" evidence="1">
    <location>
        <begin position="108"/>
        <end position="245"/>
    </location>
</feature>
<dbReference type="AlphaFoldDB" id="A0A8E2J320"/>
<organism evidence="3 4">
    <name type="scientific">Obba rivulosa</name>
    <dbReference type="NCBI Taxonomy" id="1052685"/>
    <lineage>
        <taxon>Eukaryota</taxon>
        <taxon>Fungi</taxon>
        <taxon>Dikarya</taxon>
        <taxon>Basidiomycota</taxon>
        <taxon>Agaricomycotina</taxon>
        <taxon>Agaricomycetes</taxon>
        <taxon>Polyporales</taxon>
        <taxon>Gelatoporiaceae</taxon>
        <taxon>Obba</taxon>
    </lineage>
</organism>
<dbReference type="Pfam" id="PF05205">
    <property type="entry name" value="COMPASS-Shg1"/>
    <property type="match status" value="1"/>
</dbReference>
<accession>A0A8E2J320</accession>
<proteinExistence type="predicted"/>
<dbReference type="OrthoDB" id="5579731at2759"/>
<feature type="region of interest" description="Disordered" evidence="1">
    <location>
        <begin position="257"/>
        <end position="305"/>
    </location>
</feature>
<evidence type="ECO:0000256" key="1">
    <source>
        <dbReference type="SAM" id="MobiDB-lite"/>
    </source>
</evidence>
<dbReference type="Proteomes" id="UP000250043">
    <property type="component" value="Unassembled WGS sequence"/>
</dbReference>
<name>A0A8E2J320_9APHY</name>
<evidence type="ECO:0000259" key="2">
    <source>
        <dbReference type="Pfam" id="PF05205"/>
    </source>
</evidence>
<feature type="domain" description="BOD1/SHG1" evidence="2">
    <location>
        <begin position="8"/>
        <end position="100"/>
    </location>
</feature>
<protein>
    <recommendedName>
        <fullName evidence="2">BOD1/SHG1 domain-containing protein</fullName>
    </recommendedName>
</protein>
<sequence length="305" mass="33147">MPITTPEQLADEFKKSGEFDRLRRQLLAKFQNGEGMPAFMARVEDIAKRKLASDSKLQYMPEAAVHRELMQEVDRYPVVERAVADAPMLSDPSFASGIRQSIFRILQDDRGIKPAPEKPSPTAESSDRIHTQGVPAAVTEGTSSMEVSPVLNNPLELPTMSEMFGQSEAPAMTKEEDSSMEESPDLAKNQELPSVARGEDSVMEESLDSTKLQELPRVAVEDTTSIPPAVSSEPTDQIGIPTMPKEADNAGTLIVVSQPSEQSAEAKDTQIPPTSPGMLPNSQEGLHPELDGVNEPDPGTEIQID</sequence>
<gene>
    <name evidence="3" type="ORF">OBBRIDRAFT_749270</name>
</gene>
<keyword evidence="4" id="KW-1185">Reference proteome</keyword>
<evidence type="ECO:0000313" key="4">
    <source>
        <dbReference type="Proteomes" id="UP000250043"/>
    </source>
</evidence>